<dbReference type="AlphaFoldDB" id="A0A4R4EG50"/>
<keyword evidence="2" id="KW-1185">Reference proteome</keyword>
<evidence type="ECO:0000313" key="1">
    <source>
        <dbReference type="EMBL" id="TCZ77231.1"/>
    </source>
</evidence>
<name>A0A4R4EG50_9BACL</name>
<dbReference type="Proteomes" id="UP000295418">
    <property type="component" value="Unassembled WGS sequence"/>
</dbReference>
<proteinExistence type="predicted"/>
<dbReference type="RefSeq" id="WP_132418333.1">
    <property type="nucleotide sequence ID" value="NZ_SKFG01000010.1"/>
</dbReference>
<comment type="caution">
    <text evidence="1">The sequence shown here is derived from an EMBL/GenBank/DDBJ whole genome shotgun (WGS) entry which is preliminary data.</text>
</comment>
<protein>
    <recommendedName>
        <fullName evidence="3">F0F1-type ATP synthase</fullName>
    </recommendedName>
</protein>
<gene>
    <name evidence="1" type="ORF">E0485_12300</name>
</gene>
<dbReference type="EMBL" id="SKFG01000010">
    <property type="protein sequence ID" value="TCZ77231.1"/>
    <property type="molecule type" value="Genomic_DNA"/>
</dbReference>
<accession>A0A4R4EG50</accession>
<dbReference type="OrthoDB" id="1985886at2"/>
<evidence type="ECO:0008006" key="3">
    <source>
        <dbReference type="Google" id="ProtNLM"/>
    </source>
</evidence>
<organism evidence="1 2">
    <name type="scientific">Paenibacillus albiflavus</name>
    <dbReference type="NCBI Taxonomy" id="2545760"/>
    <lineage>
        <taxon>Bacteria</taxon>
        <taxon>Bacillati</taxon>
        <taxon>Bacillota</taxon>
        <taxon>Bacilli</taxon>
        <taxon>Bacillales</taxon>
        <taxon>Paenibacillaceae</taxon>
        <taxon>Paenibacillus</taxon>
    </lineage>
</organism>
<reference evidence="1 2" key="1">
    <citation type="submission" date="2019-03" db="EMBL/GenBank/DDBJ databases">
        <authorList>
            <person name="Kim M.K.M."/>
        </authorList>
    </citation>
    <scope>NUCLEOTIDE SEQUENCE [LARGE SCALE GENOMIC DNA]</scope>
    <source>
        <strain evidence="1 2">18JY21-1</strain>
    </source>
</reference>
<sequence>MKITNLAIIFILIIFPFTYIQNSQLKSQQTAQQTEQLYDTYLSAAVQDAAAVLRFNEKQQYEATYESIKKLRANKEQAVEAFLRTLYTNFSITDDPVSQQVLAAYIPVILVIDYDGYYIYSAEEYKNVNQEPEVKHVWKPKKFYSYVDQAGNSLSFTLDTYVYAYDRVNKQWSKGFQADLAASTRIPLLKKPEEFDQIRRSTIVNSIQQDLAYYINQHNTYARHYGITYTFTLPLISEEEWTNTINDMGVIAFIQGIPIGAKYYNNYALGGSRLLKKPVIYGAIRDGVKIYYRSSCNYTDTIVETFTSEIDAAKKGYFPRSCINSTH</sequence>
<evidence type="ECO:0000313" key="2">
    <source>
        <dbReference type="Proteomes" id="UP000295418"/>
    </source>
</evidence>